<evidence type="ECO:0000313" key="2">
    <source>
        <dbReference type="Proteomes" id="UP000017938"/>
    </source>
</evidence>
<accession>R6TDQ3</accession>
<dbReference type="EMBL" id="CBFW010000074">
    <property type="protein sequence ID" value="CDC71518.1"/>
    <property type="molecule type" value="Genomic_DNA"/>
</dbReference>
<dbReference type="Proteomes" id="UP000017938">
    <property type="component" value="Unassembled WGS sequence"/>
</dbReference>
<sequence length="124" mass="13672">MTLHHGGVSDRNRHAESAYRIKLVFHKLRHAGFQNDDSLAAGADDVSDRLTLDSQPHKCAEAVAMGKIGAVKVEAVDLGGRKGYPGKRRRIGYIVLRKVVRQEYRTFSFSSVAAAEKDVVMYSG</sequence>
<gene>
    <name evidence="1" type="ORF">BN580_00876</name>
</gene>
<name>R6TDQ3_9BACT</name>
<dbReference type="AlphaFoldDB" id="R6TDQ3"/>
<reference evidence="1" key="1">
    <citation type="submission" date="2012-11" db="EMBL/GenBank/DDBJ databases">
        <title>Dependencies among metagenomic species, viruses, plasmids and units of genetic variation.</title>
        <authorList>
            <person name="Nielsen H.B."/>
            <person name="Almeida M."/>
            <person name="Juncker A.S."/>
            <person name="Rasmussen S."/>
            <person name="Li J."/>
            <person name="Sunagawa S."/>
            <person name="Plichta D."/>
            <person name="Gautier L."/>
            <person name="Le Chatelier E."/>
            <person name="Peletier E."/>
            <person name="Bonde I."/>
            <person name="Nielsen T."/>
            <person name="Manichanh C."/>
            <person name="Arumugam M."/>
            <person name="Batto J."/>
            <person name="Santos M.B.Q.D."/>
            <person name="Blom N."/>
            <person name="Borruel N."/>
            <person name="Burgdorf K.S."/>
            <person name="Boumezbeur F."/>
            <person name="Casellas F."/>
            <person name="Dore J."/>
            <person name="Guarner F."/>
            <person name="Hansen T."/>
            <person name="Hildebrand F."/>
            <person name="Kaas R.S."/>
            <person name="Kennedy S."/>
            <person name="Kristiansen K."/>
            <person name="Kultima J.R."/>
            <person name="Leonard P."/>
            <person name="Levenez F."/>
            <person name="Lund O."/>
            <person name="Moumen B."/>
            <person name="Le Paslier D."/>
            <person name="Pons N."/>
            <person name="Pedersen O."/>
            <person name="Prifti E."/>
            <person name="Qin J."/>
            <person name="Raes J."/>
            <person name="Tap J."/>
            <person name="Tims S."/>
            <person name="Ussery D.W."/>
            <person name="Yamada T."/>
            <person name="MetaHit consortium"/>
            <person name="Renault P."/>
            <person name="Sicheritz-Ponten T."/>
            <person name="Bork P."/>
            <person name="Wang J."/>
            <person name="Brunak S."/>
            <person name="Ehrlich S.D."/>
        </authorList>
    </citation>
    <scope>NUCLEOTIDE SEQUENCE [LARGE SCALE GENOMIC DNA]</scope>
</reference>
<protein>
    <submittedName>
        <fullName evidence="1">Uncharacterized protein</fullName>
    </submittedName>
</protein>
<evidence type="ECO:0000313" key="1">
    <source>
        <dbReference type="EMBL" id="CDC71518.1"/>
    </source>
</evidence>
<comment type="caution">
    <text evidence="1">The sequence shown here is derived from an EMBL/GenBank/DDBJ whole genome shotgun (WGS) entry which is preliminary data.</text>
</comment>
<organism evidence="1 2">
    <name type="scientific">Candidatus Colimorpha enterica</name>
    <dbReference type="NCBI Taxonomy" id="3083063"/>
    <lineage>
        <taxon>Bacteria</taxon>
        <taxon>Pseudomonadati</taxon>
        <taxon>Bacteroidota</taxon>
        <taxon>Bacteroidia</taxon>
        <taxon>Bacteroidales</taxon>
        <taxon>Candidatus Colimorpha</taxon>
    </lineage>
</organism>
<proteinExistence type="predicted"/>